<evidence type="ECO:0000256" key="4">
    <source>
        <dbReference type="ARBA" id="ARBA00022679"/>
    </source>
</evidence>
<protein>
    <recommendedName>
        <fullName evidence="3 9">4-diphosphocytidyl-2-C-methyl-D-erythritol kinase</fullName>
        <shortName evidence="9">CMK</shortName>
        <ecNumber evidence="2 9">2.7.1.148</ecNumber>
    </recommendedName>
    <alternativeName>
        <fullName evidence="8 9">4-(cytidine-5'-diphospho)-2-C-methyl-D-erythritol kinase</fullName>
    </alternativeName>
</protein>
<proteinExistence type="inferred from homology"/>
<keyword evidence="6 9" id="KW-0418">Kinase</keyword>
<dbReference type="GO" id="GO:0016114">
    <property type="term" value="P:terpenoid biosynthetic process"/>
    <property type="evidence" value="ECO:0007669"/>
    <property type="project" value="InterPro"/>
</dbReference>
<dbReference type="InterPro" id="IPR013750">
    <property type="entry name" value="GHMP_kinase_C_dom"/>
</dbReference>
<dbReference type="RefSeq" id="WP_145201480.1">
    <property type="nucleotide sequence ID" value="NZ_CP036434.1"/>
</dbReference>
<feature type="active site" evidence="9">
    <location>
        <position position="13"/>
    </location>
</feature>
<dbReference type="InterPro" id="IPR004424">
    <property type="entry name" value="IspE"/>
</dbReference>
<feature type="active site" evidence="9">
    <location>
        <position position="154"/>
    </location>
</feature>
<dbReference type="InterPro" id="IPR014721">
    <property type="entry name" value="Ribsml_uS5_D2-typ_fold_subgr"/>
</dbReference>
<comment type="catalytic activity">
    <reaction evidence="9">
        <text>4-CDP-2-C-methyl-D-erythritol + ATP = 4-CDP-2-C-methyl-D-erythritol 2-phosphate + ADP + H(+)</text>
        <dbReference type="Rhea" id="RHEA:18437"/>
        <dbReference type="ChEBI" id="CHEBI:15378"/>
        <dbReference type="ChEBI" id="CHEBI:30616"/>
        <dbReference type="ChEBI" id="CHEBI:57823"/>
        <dbReference type="ChEBI" id="CHEBI:57919"/>
        <dbReference type="ChEBI" id="CHEBI:456216"/>
        <dbReference type="EC" id="2.7.1.148"/>
    </reaction>
</comment>
<evidence type="ECO:0000259" key="10">
    <source>
        <dbReference type="Pfam" id="PF00288"/>
    </source>
</evidence>
<comment type="function">
    <text evidence="9">Catalyzes the phosphorylation of the position 2 hydroxy group of 4-diphosphocytidyl-2C-methyl-D-erythritol.</text>
</comment>
<evidence type="ECO:0000256" key="3">
    <source>
        <dbReference type="ARBA" id="ARBA00017473"/>
    </source>
</evidence>
<evidence type="ECO:0000256" key="5">
    <source>
        <dbReference type="ARBA" id="ARBA00022741"/>
    </source>
</evidence>
<dbReference type="PANTHER" id="PTHR43527:SF2">
    <property type="entry name" value="4-DIPHOSPHOCYTIDYL-2-C-METHYL-D-ERYTHRITOL KINASE, CHLOROPLASTIC"/>
    <property type="match status" value="1"/>
</dbReference>
<dbReference type="GO" id="GO:0050515">
    <property type="term" value="F:4-(cytidine 5'-diphospho)-2-C-methyl-D-erythritol kinase activity"/>
    <property type="evidence" value="ECO:0007669"/>
    <property type="project" value="UniProtKB-UniRule"/>
</dbReference>
<dbReference type="AlphaFoldDB" id="A0A518EWV0"/>
<dbReference type="UniPathway" id="UPA00056">
    <property type="reaction ID" value="UER00094"/>
</dbReference>
<feature type="binding site" evidence="9">
    <location>
        <begin position="109"/>
        <end position="119"/>
    </location>
    <ligand>
        <name>ATP</name>
        <dbReference type="ChEBI" id="CHEBI:30616"/>
    </ligand>
</feature>
<dbReference type="HAMAP" id="MF_00061">
    <property type="entry name" value="IspE"/>
    <property type="match status" value="1"/>
</dbReference>
<comment type="pathway">
    <text evidence="9">Isoprenoid biosynthesis; isopentenyl diphosphate biosynthesis via DXP pathway; isopentenyl diphosphate from 1-deoxy-D-xylulose 5-phosphate: step 3/6.</text>
</comment>
<dbReference type="Gene3D" id="3.30.230.10">
    <property type="match status" value="1"/>
</dbReference>
<name>A0A518EWV0_9BACT</name>
<evidence type="ECO:0000256" key="7">
    <source>
        <dbReference type="ARBA" id="ARBA00022840"/>
    </source>
</evidence>
<dbReference type="InterPro" id="IPR036554">
    <property type="entry name" value="GHMP_kinase_C_sf"/>
</dbReference>
<evidence type="ECO:0000256" key="1">
    <source>
        <dbReference type="ARBA" id="ARBA00009684"/>
    </source>
</evidence>
<feature type="domain" description="GHMP kinase C-terminal" evidence="11">
    <location>
        <begin position="244"/>
        <end position="300"/>
    </location>
</feature>
<accession>A0A518EWV0</accession>
<dbReference type="Pfam" id="PF00288">
    <property type="entry name" value="GHMP_kinases_N"/>
    <property type="match status" value="1"/>
</dbReference>
<dbReference type="EMBL" id="CP036434">
    <property type="protein sequence ID" value="QDV08572.1"/>
    <property type="molecule type" value="Genomic_DNA"/>
</dbReference>
<dbReference type="GO" id="GO:0005524">
    <property type="term" value="F:ATP binding"/>
    <property type="evidence" value="ECO:0007669"/>
    <property type="project" value="UniProtKB-UniRule"/>
</dbReference>
<dbReference type="EC" id="2.7.1.148" evidence="2 9"/>
<gene>
    <name evidence="9 12" type="primary">ispE</name>
    <name evidence="12" type="ORF">Poly30_41210</name>
</gene>
<evidence type="ECO:0000256" key="9">
    <source>
        <dbReference type="HAMAP-Rule" id="MF_00061"/>
    </source>
</evidence>
<feature type="domain" description="GHMP kinase N-terminal" evidence="10">
    <location>
        <begin position="80"/>
        <end position="135"/>
    </location>
</feature>
<dbReference type="Pfam" id="PF08544">
    <property type="entry name" value="GHMP_kinases_C"/>
    <property type="match status" value="1"/>
</dbReference>
<dbReference type="PANTHER" id="PTHR43527">
    <property type="entry name" value="4-DIPHOSPHOCYTIDYL-2-C-METHYL-D-ERYTHRITOL KINASE, CHLOROPLASTIC"/>
    <property type="match status" value="1"/>
</dbReference>
<evidence type="ECO:0000313" key="13">
    <source>
        <dbReference type="Proteomes" id="UP000320390"/>
    </source>
</evidence>
<dbReference type="Gene3D" id="3.30.70.890">
    <property type="entry name" value="GHMP kinase, C-terminal domain"/>
    <property type="match status" value="1"/>
</dbReference>
<evidence type="ECO:0000256" key="8">
    <source>
        <dbReference type="ARBA" id="ARBA00032554"/>
    </source>
</evidence>
<dbReference type="SUPFAM" id="SSF55060">
    <property type="entry name" value="GHMP Kinase, C-terminal domain"/>
    <property type="match status" value="1"/>
</dbReference>
<dbReference type="GO" id="GO:0019288">
    <property type="term" value="P:isopentenyl diphosphate biosynthetic process, methylerythritol 4-phosphate pathway"/>
    <property type="evidence" value="ECO:0007669"/>
    <property type="project" value="UniProtKB-UniRule"/>
</dbReference>
<keyword evidence="9" id="KW-0414">Isoprene biosynthesis</keyword>
<evidence type="ECO:0000256" key="6">
    <source>
        <dbReference type="ARBA" id="ARBA00022777"/>
    </source>
</evidence>
<dbReference type="SUPFAM" id="SSF54211">
    <property type="entry name" value="Ribosomal protein S5 domain 2-like"/>
    <property type="match status" value="1"/>
</dbReference>
<dbReference type="InterPro" id="IPR006204">
    <property type="entry name" value="GHMP_kinase_N_dom"/>
</dbReference>
<organism evidence="12 13">
    <name type="scientific">Saltatorellus ferox</name>
    <dbReference type="NCBI Taxonomy" id="2528018"/>
    <lineage>
        <taxon>Bacteria</taxon>
        <taxon>Pseudomonadati</taxon>
        <taxon>Planctomycetota</taxon>
        <taxon>Planctomycetia</taxon>
        <taxon>Planctomycetia incertae sedis</taxon>
        <taxon>Saltatorellus</taxon>
    </lineage>
</organism>
<sequence>MTEGRISVAAGAKVNPRLVIHGRRADGFHELTTLMLGLDLVDEVTVELVAGTPRAGERAPITVTSRGPFASPDISTDETNLAARGARAALQALGREDVALLIELEKRIPSRAGLGGGSADAAAAALATLQLLQPDRGVAVDAAVTESLGRIGADCAFFFAARHHGAALSSGRGEAVEPIAADPPWHVALLTPAIDCATPAVYGALGLEPKSAAELRAAAEPRGAEVRPADLFSATASPARALLLNDLEAAAIRAFPALGEWRALFEGVGHGHFLLAGSGSSFFGLFDEAVEAASALEALRGAAAERSLAFRHASVHRPAGEHLLRVLHSPDRP</sequence>
<keyword evidence="5 9" id="KW-0547">Nucleotide-binding</keyword>
<evidence type="ECO:0000256" key="2">
    <source>
        <dbReference type="ARBA" id="ARBA00012052"/>
    </source>
</evidence>
<keyword evidence="4 9" id="KW-0808">Transferase</keyword>
<keyword evidence="7 9" id="KW-0067">ATP-binding</keyword>
<dbReference type="InterPro" id="IPR020568">
    <property type="entry name" value="Ribosomal_Su5_D2-typ_SF"/>
</dbReference>
<evidence type="ECO:0000259" key="11">
    <source>
        <dbReference type="Pfam" id="PF08544"/>
    </source>
</evidence>
<dbReference type="OrthoDB" id="9809438at2"/>
<comment type="similarity">
    <text evidence="1 9">Belongs to the GHMP kinase family. IspE subfamily.</text>
</comment>
<reference evidence="12 13" key="1">
    <citation type="submission" date="2019-02" db="EMBL/GenBank/DDBJ databases">
        <title>Deep-cultivation of Planctomycetes and their phenomic and genomic characterization uncovers novel biology.</title>
        <authorList>
            <person name="Wiegand S."/>
            <person name="Jogler M."/>
            <person name="Boedeker C."/>
            <person name="Pinto D."/>
            <person name="Vollmers J."/>
            <person name="Rivas-Marin E."/>
            <person name="Kohn T."/>
            <person name="Peeters S.H."/>
            <person name="Heuer A."/>
            <person name="Rast P."/>
            <person name="Oberbeckmann S."/>
            <person name="Bunk B."/>
            <person name="Jeske O."/>
            <person name="Meyerdierks A."/>
            <person name="Storesund J.E."/>
            <person name="Kallscheuer N."/>
            <person name="Luecker S."/>
            <person name="Lage O.M."/>
            <person name="Pohl T."/>
            <person name="Merkel B.J."/>
            <person name="Hornburger P."/>
            <person name="Mueller R.-W."/>
            <person name="Bruemmer F."/>
            <person name="Labrenz M."/>
            <person name="Spormann A.M."/>
            <person name="Op den Camp H."/>
            <person name="Overmann J."/>
            <person name="Amann R."/>
            <person name="Jetten M.S.M."/>
            <person name="Mascher T."/>
            <person name="Medema M.H."/>
            <person name="Devos D.P."/>
            <person name="Kaster A.-K."/>
            <person name="Ovreas L."/>
            <person name="Rohde M."/>
            <person name="Galperin M.Y."/>
            <person name="Jogler C."/>
        </authorList>
    </citation>
    <scope>NUCLEOTIDE SEQUENCE [LARGE SCALE GENOMIC DNA]</scope>
    <source>
        <strain evidence="12 13">Poly30</strain>
    </source>
</reference>
<keyword evidence="13" id="KW-1185">Reference proteome</keyword>
<dbReference type="PIRSF" id="PIRSF010376">
    <property type="entry name" value="IspE"/>
    <property type="match status" value="1"/>
</dbReference>
<dbReference type="Proteomes" id="UP000320390">
    <property type="component" value="Chromosome"/>
</dbReference>
<evidence type="ECO:0000313" key="12">
    <source>
        <dbReference type="EMBL" id="QDV08572.1"/>
    </source>
</evidence>